<sequence>MIGKYNYGTGRRKSSVARVFMKPGKGVITVNDKPADEYFSRYTSRMIFRQPLDLTNTLSTFDINVNVIGGGESGQAGAVRHGITRALIDYDTNLKSTLSQAGFVTRDAREVERKKVGLRKARRRKQFSKR</sequence>
<dbReference type="FunFam" id="3.30.230.10:FF:000001">
    <property type="entry name" value="30S ribosomal protein S9"/>
    <property type="match status" value="1"/>
</dbReference>
<dbReference type="NCBIfam" id="NF001099">
    <property type="entry name" value="PRK00132.1"/>
    <property type="match status" value="1"/>
</dbReference>
<dbReference type="GO" id="GO:0003735">
    <property type="term" value="F:structural constituent of ribosome"/>
    <property type="evidence" value="ECO:0007669"/>
    <property type="project" value="InterPro"/>
</dbReference>
<dbReference type="PANTHER" id="PTHR21569">
    <property type="entry name" value="RIBOSOMAL PROTEIN S9"/>
    <property type="match status" value="1"/>
</dbReference>
<dbReference type="GO" id="GO:0022627">
    <property type="term" value="C:cytosolic small ribosomal subunit"/>
    <property type="evidence" value="ECO:0007669"/>
    <property type="project" value="TreeGrafter"/>
</dbReference>
<evidence type="ECO:0000256" key="2">
    <source>
        <dbReference type="ARBA" id="ARBA00022980"/>
    </source>
</evidence>
<accession>A0A0D6ETY6</accession>
<dbReference type="OrthoDB" id="9803965at2"/>
<keyword evidence="8" id="KW-1185">Reference proteome</keyword>
<dbReference type="InterPro" id="IPR023035">
    <property type="entry name" value="Ribosomal_uS9_bac/plastid"/>
</dbReference>
<dbReference type="RefSeq" id="WP_046486649.1">
    <property type="nucleotide sequence ID" value="NZ_CP040978.1"/>
</dbReference>
<dbReference type="InterPro" id="IPR014721">
    <property type="entry name" value="Ribsml_uS5_D2-typ_fold_subgr"/>
</dbReference>
<dbReference type="AlphaFoldDB" id="A0A0D6ETY6"/>
<dbReference type="EMBL" id="LN827929">
    <property type="protein sequence ID" value="CEZ18950.1"/>
    <property type="molecule type" value="Genomic_DNA"/>
</dbReference>
<dbReference type="GeneID" id="99989391"/>
<dbReference type="InterPro" id="IPR000754">
    <property type="entry name" value="Ribosomal_uS9"/>
</dbReference>
<comment type="similarity">
    <text evidence="1 5 6">Belongs to the universal ribosomal protein uS9 family.</text>
</comment>
<evidence type="ECO:0000313" key="7">
    <source>
        <dbReference type="EMBL" id="CEZ18950.1"/>
    </source>
</evidence>
<keyword evidence="2 5" id="KW-0689">Ribosomal protein</keyword>
<dbReference type="GO" id="GO:0006412">
    <property type="term" value="P:translation"/>
    <property type="evidence" value="ECO:0007669"/>
    <property type="project" value="UniProtKB-UniRule"/>
</dbReference>
<keyword evidence="3 5" id="KW-0687">Ribonucleoprotein</keyword>
<dbReference type="PANTHER" id="PTHR21569:SF1">
    <property type="entry name" value="SMALL RIBOSOMAL SUBUNIT PROTEIN US9M"/>
    <property type="match status" value="1"/>
</dbReference>
<name>A0A0D6ETY6_9PROT</name>
<gene>
    <name evidence="5 7" type="primary">rpsI</name>
    <name evidence="7" type="ORF">BN1208_0054</name>
</gene>
<dbReference type="HAMAP" id="MF_00532_B">
    <property type="entry name" value="Ribosomal_uS9_B"/>
    <property type="match status" value="1"/>
</dbReference>
<dbReference type="Gene3D" id="3.30.230.10">
    <property type="match status" value="1"/>
</dbReference>
<dbReference type="SUPFAM" id="SSF54211">
    <property type="entry name" value="Ribosomal protein S5 domain 2-like"/>
    <property type="match status" value="1"/>
</dbReference>
<evidence type="ECO:0000256" key="5">
    <source>
        <dbReference type="HAMAP-Rule" id="MF_00532"/>
    </source>
</evidence>
<evidence type="ECO:0000256" key="3">
    <source>
        <dbReference type="ARBA" id="ARBA00023274"/>
    </source>
</evidence>
<dbReference type="Pfam" id="PF00380">
    <property type="entry name" value="Ribosomal_S9"/>
    <property type="match status" value="1"/>
</dbReference>
<dbReference type="InterPro" id="IPR020568">
    <property type="entry name" value="Ribosomal_Su5_D2-typ_SF"/>
</dbReference>
<dbReference type="STRING" id="1581557.BN1208_0054"/>
<evidence type="ECO:0000256" key="6">
    <source>
        <dbReference type="RuleBase" id="RU003815"/>
    </source>
</evidence>
<dbReference type="GeneID" id="66284286"/>
<evidence type="ECO:0000256" key="4">
    <source>
        <dbReference type="ARBA" id="ARBA00035259"/>
    </source>
</evidence>
<dbReference type="GO" id="GO:0003723">
    <property type="term" value="F:RNA binding"/>
    <property type="evidence" value="ECO:0007669"/>
    <property type="project" value="TreeGrafter"/>
</dbReference>
<evidence type="ECO:0000256" key="1">
    <source>
        <dbReference type="ARBA" id="ARBA00005251"/>
    </source>
</evidence>
<evidence type="ECO:0000313" key="8">
    <source>
        <dbReference type="Proteomes" id="UP000064007"/>
    </source>
</evidence>
<proteinExistence type="inferred from homology"/>
<protein>
    <recommendedName>
        <fullName evidence="4 5">Small ribosomal subunit protein uS9</fullName>
    </recommendedName>
</protein>
<dbReference type="Proteomes" id="UP000064007">
    <property type="component" value="Chromosome 1"/>
</dbReference>
<dbReference type="KEGG" id="mbat:BN1208_0054"/>
<reference evidence="8" key="1">
    <citation type="submission" date="2014-12" db="EMBL/GenBank/DDBJ databases">
        <authorList>
            <person name="Salcher M.M."/>
        </authorList>
    </citation>
    <scope>NUCLEOTIDE SEQUENCE [LARGE SCALE GENOMIC DNA]</scope>
    <source>
        <strain evidence="8">MMS-10A-171</strain>
    </source>
</reference>
<dbReference type="InterPro" id="IPR020574">
    <property type="entry name" value="Ribosomal_uS9_CS"/>
</dbReference>
<dbReference type="PROSITE" id="PS00360">
    <property type="entry name" value="RIBOSOMAL_S9"/>
    <property type="match status" value="1"/>
</dbReference>
<organism evidence="7 8">
    <name type="scientific">Candidatus Methylopumilus planktonicus</name>
    <dbReference type="NCBI Taxonomy" id="1581557"/>
    <lineage>
        <taxon>Bacteria</taxon>
        <taxon>Pseudomonadati</taxon>
        <taxon>Pseudomonadota</taxon>
        <taxon>Betaproteobacteria</taxon>
        <taxon>Nitrosomonadales</taxon>
        <taxon>Methylophilaceae</taxon>
        <taxon>Candidatus Methylopumilus</taxon>
    </lineage>
</organism>
<dbReference type="HOGENOM" id="CLU_046483_2_1_4"/>